<dbReference type="PANTHER" id="PTHR28643:SF1">
    <property type="entry name" value="SWI5-DEPENDENT RECOMBINATION DNA REPAIR PROTEIN 1 HOMOLOG"/>
    <property type="match status" value="1"/>
</dbReference>
<dbReference type="PANTHER" id="PTHR28643">
    <property type="entry name" value="SWI5-DEPENDENT RECOMBINATION DNA REPAIR PROTEIN 1 HOMOLOG"/>
    <property type="match status" value="1"/>
</dbReference>
<organism evidence="2 3">
    <name type="scientific">Anaeramoeba flamelloides</name>
    <dbReference type="NCBI Taxonomy" id="1746091"/>
    <lineage>
        <taxon>Eukaryota</taxon>
        <taxon>Metamonada</taxon>
        <taxon>Anaeramoebidae</taxon>
        <taxon>Anaeramoeba</taxon>
    </lineage>
</organism>
<evidence type="ECO:0000313" key="2">
    <source>
        <dbReference type="EMBL" id="KAJ6247720.1"/>
    </source>
</evidence>
<feature type="compositionally biased region" description="Acidic residues" evidence="1">
    <location>
        <begin position="145"/>
        <end position="161"/>
    </location>
</feature>
<dbReference type="Gene3D" id="6.10.140.1020">
    <property type="match status" value="1"/>
</dbReference>
<evidence type="ECO:0000313" key="3">
    <source>
        <dbReference type="Proteomes" id="UP001150062"/>
    </source>
</evidence>
<comment type="caution">
    <text evidence="2">The sequence shown here is derived from an EMBL/GenBank/DDBJ whole genome shotgun (WGS) entry which is preliminary data.</text>
</comment>
<keyword evidence="3" id="KW-1185">Reference proteome</keyword>
<gene>
    <name evidence="2" type="ORF">M0813_18354</name>
</gene>
<dbReference type="InterPro" id="IPR042429">
    <property type="entry name" value="SFR1"/>
</dbReference>
<feature type="region of interest" description="Disordered" evidence="1">
    <location>
        <begin position="105"/>
        <end position="165"/>
    </location>
</feature>
<proteinExistence type="predicted"/>
<accession>A0ABQ8YT66</accession>
<feature type="compositionally biased region" description="Basic and acidic residues" evidence="1">
    <location>
        <begin position="134"/>
        <end position="144"/>
    </location>
</feature>
<reference evidence="2" key="1">
    <citation type="submission" date="2022-08" db="EMBL/GenBank/DDBJ databases">
        <title>Novel sulfate-reducing endosymbionts in the free-living metamonad Anaeramoeba.</title>
        <authorList>
            <person name="Jerlstrom-Hultqvist J."/>
            <person name="Cepicka I."/>
            <person name="Gallot-Lavallee L."/>
            <person name="Salas-Leiva D."/>
            <person name="Curtis B.A."/>
            <person name="Zahonova K."/>
            <person name="Pipaliya S."/>
            <person name="Dacks J."/>
            <person name="Roger A.J."/>
        </authorList>
    </citation>
    <scope>NUCLEOTIDE SEQUENCE</scope>
    <source>
        <strain evidence="2">Schooner1</strain>
    </source>
</reference>
<sequence>MAELKKRILNYVLTNNQPFSIFDLQPKFTQHTKKEINQIIVSLVSEKKLSTYTTESTQNNSSISIYWISDQEIRNGERKVQRLKKQTKSLTTGYISPPILCTKRKRKGSFMLTKDQQQETETKKENSTENENENENKNKNQKDEKEDEKEDEEEEEEEEEIESQKDRLRKFNHLKRELRELQRELKDIKTNKQMKINEEDEQNLEDKCEKWKEVTQEVLYDLFKIWKQMNIKITLEKMINYFGIPHDLVGFDKNEEDFL</sequence>
<feature type="compositionally biased region" description="Basic and acidic residues" evidence="1">
    <location>
        <begin position="116"/>
        <end position="127"/>
    </location>
</feature>
<protein>
    <submittedName>
        <fullName evidence="2">Swi5-dependent recombination DNA repair protein</fullName>
    </submittedName>
</protein>
<dbReference type="Proteomes" id="UP001150062">
    <property type="component" value="Unassembled WGS sequence"/>
</dbReference>
<evidence type="ECO:0000256" key="1">
    <source>
        <dbReference type="SAM" id="MobiDB-lite"/>
    </source>
</evidence>
<name>A0ABQ8YT66_9EUKA</name>
<dbReference type="EMBL" id="JAOAOG010000122">
    <property type="protein sequence ID" value="KAJ6247720.1"/>
    <property type="molecule type" value="Genomic_DNA"/>
</dbReference>